<name>A0AAD5VMY4_9AGAR</name>
<dbReference type="Pfam" id="PF01693">
    <property type="entry name" value="Cauli_VI"/>
    <property type="match status" value="1"/>
</dbReference>
<dbReference type="AlphaFoldDB" id="A0AAD5VMY4"/>
<organism evidence="3 4">
    <name type="scientific">Leucocoprinus birnbaumii</name>
    <dbReference type="NCBI Taxonomy" id="56174"/>
    <lineage>
        <taxon>Eukaryota</taxon>
        <taxon>Fungi</taxon>
        <taxon>Dikarya</taxon>
        <taxon>Basidiomycota</taxon>
        <taxon>Agaricomycotina</taxon>
        <taxon>Agaricomycetes</taxon>
        <taxon>Agaricomycetidae</taxon>
        <taxon>Agaricales</taxon>
        <taxon>Agaricineae</taxon>
        <taxon>Agaricaceae</taxon>
        <taxon>Leucocoprinus</taxon>
    </lineage>
</organism>
<gene>
    <name evidence="3" type="ORF">NP233_g8441</name>
</gene>
<dbReference type="InterPro" id="IPR009027">
    <property type="entry name" value="Ribosomal_bL9/RNase_H1_N"/>
</dbReference>
<sequence length="218" mass="24563">MPPLHQPCRSAAYIISEDVDDYVREYELPERVSPEGLCFLIVLSIFINLRLVKDILMNDPDEYHRETGKARYAAYAVYCGIKPSVYTSWLDVERQVGDLPGARFEGFDSIADACAEFCRLSLLRKCRPLRRLPVPYHLGVSPESNSRSSTSSVEDVVTIKSEDEESDTVGVEQSDPTNTVGVNTANHQDLRWYVIVRGTKPGVYQGMYVLISAPHVHH</sequence>
<dbReference type="Gene3D" id="3.40.970.10">
    <property type="entry name" value="Ribonuclease H1, N-terminal domain"/>
    <property type="match status" value="1"/>
</dbReference>
<dbReference type="InterPro" id="IPR037056">
    <property type="entry name" value="RNase_H1_N_sf"/>
</dbReference>
<evidence type="ECO:0000259" key="2">
    <source>
        <dbReference type="Pfam" id="PF01693"/>
    </source>
</evidence>
<feature type="region of interest" description="Disordered" evidence="1">
    <location>
        <begin position="161"/>
        <end position="182"/>
    </location>
</feature>
<evidence type="ECO:0000256" key="1">
    <source>
        <dbReference type="SAM" id="MobiDB-lite"/>
    </source>
</evidence>
<proteinExistence type="predicted"/>
<comment type="caution">
    <text evidence="3">The sequence shown here is derived from an EMBL/GenBank/DDBJ whole genome shotgun (WGS) entry which is preliminary data.</text>
</comment>
<dbReference type="SUPFAM" id="SSF55658">
    <property type="entry name" value="L9 N-domain-like"/>
    <property type="match status" value="1"/>
</dbReference>
<dbReference type="Proteomes" id="UP001213000">
    <property type="component" value="Unassembled WGS sequence"/>
</dbReference>
<evidence type="ECO:0000313" key="3">
    <source>
        <dbReference type="EMBL" id="KAJ3564209.1"/>
    </source>
</evidence>
<protein>
    <recommendedName>
        <fullName evidence="2">Ribonuclease H1 N-terminal domain-containing protein</fullName>
    </recommendedName>
</protein>
<evidence type="ECO:0000313" key="4">
    <source>
        <dbReference type="Proteomes" id="UP001213000"/>
    </source>
</evidence>
<feature type="domain" description="Ribonuclease H1 N-terminal" evidence="2">
    <location>
        <begin position="74"/>
        <end position="113"/>
    </location>
</feature>
<accession>A0AAD5VMY4</accession>
<dbReference type="InterPro" id="IPR011320">
    <property type="entry name" value="RNase_H1_N"/>
</dbReference>
<dbReference type="EMBL" id="JANIEX010000682">
    <property type="protein sequence ID" value="KAJ3564209.1"/>
    <property type="molecule type" value="Genomic_DNA"/>
</dbReference>
<reference evidence="3" key="1">
    <citation type="submission" date="2022-07" db="EMBL/GenBank/DDBJ databases">
        <title>Genome Sequence of Leucocoprinus birnbaumii.</title>
        <authorList>
            <person name="Buettner E."/>
        </authorList>
    </citation>
    <scope>NUCLEOTIDE SEQUENCE</scope>
    <source>
        <strain evidence="3">VT141</strain>
    </source>
</reference>
<keyword evidence="4" id="KW-1185">Reference proteome</keyword>